<evidence type="ECO:0000256" key="1">
    <source>
        <dbReference type="ARBA" id="ARBA00004651"/>
    </source>
</evidence>
<keyword evidence="4" id="KW-0808">Transferase</keyword>
<feature type="transmembrane region" description="Helical" evidence="8">
    <location>
        <begin position="396"/>
        <end position="413"/>
    </location>
</feature>
<dbReference type="Pfam" id="PF13231">
    <property type="entry name" value="PMT_2"/>
    <property type="match status" value="1"/>
</dbReference>
<evidence type="ECO:0000256" key="5">
    <source>
        <dbReference type="ARBA" id="ARBA00022692"/>
    </source>
</evidence>
<sequence>MNWLNKITLALILSVSLALMVGSSLSESATMDELAHIPAGYSYAKYLDYRLNPEHPPLVKILAGAPLLFLDLNFPDDSSAWREEVNAQWKMGDLFLYQSGNNPDQIIQWARVGPMILALLLVILVYLWAEQIMGKWWALLPAAATALSPTLLAHGHYVTTDIGAALGIVAAVYYFSRYLGSPTKKNLLIAGVAFGFAQLMKFSAALLIFQFILLALVYAWARGKKKPNGSWLGAKLGLSARYLGKTLIILVIGGLVIYPFYFLVTSHYPAERQLSDTESILASFPIKPTPEGEGCSPIRCLVDFTIWSADKPVLRPYAQYLLGLLMVVQRSAGGNTLYFLGQVSTSGGPLYFPVVYALKETLPMLLLILLATLFGIYGTGRALIKRKPKLKDYLETNLYEFSALLFIALYAAYSVSSPLNIGIRHLMPIIPMIYILVAGALRKFAQTNFYQRQIRTACVLFLFLCHFAAGIVAYPHFLSYFNEIVGTDNGWRYVADSNYDWGQDLKRLGTYVEQNNISLIAIDYFGGGSPEYYLGDEKVRRWYSSLGNPREDGIEWLAISVNNLQNSTGRAVRGFQRNAEDEYRWLNRPQAPYDR</sequence>
<evidence type="ECO:0000256" key="8">
    <source>
        <dbReference type="SAM" id="Phobius"/>
    </source>
</evidence>
<dbReference type="GO" id="GO:0016763">
    <property type="term" value="F:pentosyltransferase activity"/>
    <property type="evidence" value="ECO:0007669"/>
    <property type="project" value="TreeGrafter"/>
</dbReference>
<comment type="caution">
    <text evidence="10">The sequence shown here is derived from an EMBL/GenBank/DDBJ whole genome shotgun (WGS) entry which is preliminary data.</text>
</comment>
<organism evidence="10 11">
    <name type="scientific">Candidatus Colwellbacteria bacterium RBG_13_48_8</name>
    <dbReference type="NCBI Taxonomy" id="1797685"/>
    <lineage>
        <taxon>Bacteria</taxon>
        <taxon>Candidatus Colwelliibacteriota</taxon>
    </lineage>
</organism>
<keyword evidence="3" id="KW-0328">Glycosyltransferase</keyword>
<evidence type="ECO:0000256" key="3">
    <source>
        <dbReference type="ARBA" id="ARBA00022676"/>
    </source>
</evidence>
<feature type="transmembrane region" description="Helical" evidence="8">
    <location>
        <begin position="187"/>
        <end position="220"/>
    </location>
</feature>
<evidence type="ECO:0000256" key="6">
    <source>
        <dbReference type="ARBA" id="ARBA00022989"/>
    </source>
</evidence>
<evidence type="ECO:0000259" key="9">
    <source>
        <dbReference type="Pfam" id="PF13231"/>
    </source>
</evidence>
<evidence type="ECO:0000313" key="11">
    <source>
        <dbReference type="Proteomes" id="UP000177062"/>
    </source>
</evidence>
<feature type="transmembrane region" description="Helical" evidence="8">
    <location>
        <begin position="158"/>
        <end position="175"/>
    </location>
</feature>
<comment type="subcellular location">
    <subcellularLocation>
        <location evidence="1">Cell membrane</location>
        <topology evidence="1">Multi-pass membrane protein</topology>
    </subcellularLocation>
</comment>
<keyword evidence="2" id="KW-1003">Cell membrane</keyword>
<keyword evidence="6 8" id="KW-1133">Transmembrane helix</keyword>
<dbReference type="GO" id="GO:0009103">
    <property type="term" value="P:lipopolysaccharide biosynthetic process"/>
    <property type="evidence" value="ECO:0007669"/>
    <property type="project" value="UniProtKB-ARBA"/>
</dbReference>
<feature type="transmembrane region" description="Helical" evidence="8">
    <location>
        <begin position="457"/>
        <end position="477"/>
    </location>
</feature>
<feature type="domain" description="Glycosyltransferase RgtA/B/C/D-like" evidence="9">
    <location>
        <begin position="110"/>
        <end position="238"/>
    </location>
</feature>
<evidence type="ECO:0000256" key="4">
    <source>
        <dbReference type="ARBA" id="ARBA00022679"/>
    </source>
</evidence>
<keyword evidence="7 8" id="KW-0472">Membrane</keyword>
<dbReference type="PANTHER" id="PTHR33908">
    <property type="entry name" value="MANNOSYLTRANSFERASE YKCB-RELATED"/>
    <property type="match status" value="1"/>
</dbReference>
<feature type="transmembrane region" description="Helical" evidence="8">
    <location>
        <begin position="240"/>
        <end position="264"/>
    </location>
</feature>
<keyword evidence="5 8" id="KW-0812">Transmembrane</keyword>
<feature type="non-terminal residue" evidence="10">
    <location>
        <position position="595"/>
    </location>
</feature>
<proteinExistence type="predicted"/>
<reference evidence="10 11" key="1">
    <citation type="journal article" date="2016" name="Nat. Commun.">
        <title>Thousands of microbial genomes shed light on interconnected biogeochemical processes in an aquifer system.</title>
        <authorList>
            <person name="Anantharaman K."/>
            <person name="Brown C.T."/>
            <person name="Hug L.A."/>
            <person name="Sharon I."/>
            <person name="Castelle C.J."/>
            <person name="Probst A.J."/>
            <person name="Thomas B.C."/>
            <person name="Singh A."/>
            <person name="Wilkins M.J."/>
            <person name="Karaoz U."/>
            <person name="Brodie E.L."/>
            <person name="Williams K.H."/>
            <person name="Hubbard S.S."/>
            <person name="Banfield J.F."/>
        </authorList>
    </citation>
    <scope>NUCLEOTIDE SEQUENCE [LARGE SCALE GENOMIC DNA]</scope>
</reference>
<dbReference type="PANTHER" id="PTHR33908:SF11">
    <property type="entry name" value="MEMBRANE PROTEIN"/>
    <property type="match status" value="1"/>
</dbReference>
<dbReference type="InterPro" id="IPR038731">
    <property type="entry name" value="RgtA/B/C-like"/>
</dbReference>
<feature type="transmembrane region" description="Helical" evidence="8">
    <location>
        <begin position="361"/>
        <end position="384"/>
    </location>
</feature>
<dbReference type="AlphaFoldDB" id="A0A1G1YY17"/>
<dbReference type="InterPro" id="IPR050297">
    <property type="entry name" value="LipidA_mod_glycosyltrf_83"/>
</dbReference>
<feature type="transmembrane region" description="Helical" evidence="8">
    <location>
        <begin position="106"/>
        <end position="129"/>
    </location>
</feature>
<evidence type="ECO:0000256" key="7">
    <source>
        <dbReference type="ARBA" id="ARBA00023136"/>
    </source>
</evidence>
<evidence type="ECO:0000313" key="10">
    <source>
        <dbReference type="EMBL" id="OGY56307.1"/>
    </source>
</evidence>
<name>A0A1G1YY17_9BACT</name>
<dbReference type="GO" id="GO:0005886">
    <property type="term" value="C:plasma membrane"/>
    <property type="evidence" value="ECO:0007669"/>
    <property type="project" value="UniProtKB-SubCell"/>
</dbReference>
<gene>
    <name evidence="10" type="ORF">A2Y84_00990</name>
</gene>
<feature type="transmembrane region" description="Helical" evidence="8">
    <location>
        <begin position="425"/>
        <end position="445"/>
    </location>
</feature>
<feature type="transmembrane region" description="Helical" evidence="8">
    <location>
        <begin position="136"/>
        <end position="152"/>
    </location>
</feature>
<evidence type="ECO:0000256" key="2">
    <source>
        <dbReference type="ARBA" id="ARBA00022475"/>
    </source>
</evidence>
<protein>
    <recommendedName>
        <fullName evidence="9">Glycosyltransferase RgtA/B/C/D-like domain-containing protein</fullName>
    </recommendedName>
</protein>
<accession>A0A1G1YY17</accession>
<dbReference type="EMBL" id="MHIT01000029">
    <property type="protein sequence ID" value="OGY56307.1"/>
    <property type="molecule type" value="Genomic_DNA"/>
</dbReference>
<dbReference type="Proteomes" id="UP000177062">
    <property type="component" value="Unassembled WGS sequence"/>
</dbReference>